<sequence>MNTSPISTPVINSVAVIGNYLPRKCGIATFTADIVKSLTKHNEEPECKTIAINDRPGGYDYPEEVCFEINENDPQDYRTAAEYININQFDMVSLQHEFGIYGGDHGQFILELLEDLTMPVVTTLHTVLVEPTREQAWVMNRLIELSDRLVVMSDTAVNILHTIYDIPREDITLIPHGIPDVPFVDPCYYKEKFDLIDRKVLLTFGLLSQNKGIEYVIKALPDVVEKVPDLTYIVLGATHPNILEAEGEQYRNKLKKLVRKLDLEDHVKFENRFVPFDELCEYLSAADLYITPYTKEEQITSGTLAYALGTGKAVISTPYWYAKEMLSDGRGQLVPFEDAPAITDAMLELFEDDAQRHQMRKKAYDDNREARWEEVANQYIASFKEVRLEHRQNPQPSFPAPATANSIDDIELPPLAFDHLLSLTDDTGILQHARYTIANRDHGYCTDDNARALIMAMQALHTPGVNRIDKPRLNTLAARYLSFLLHAYNPDNGRFRNFMSYSRQWLESSGSEDSHGRALWALGETIKFSKNDSYTSLASSLFMKAVKAADSFEGVRPISFALVGMDAYLETFAGDSNVQNIGSDLAERLLNEFRENQEKNWPWLESTISYSNGKVPDALITWGQRLDNPEMVRTGLRALEWLLNQQTEDGHISIIGNEGWFVKDKHKARFDQQALELHALIEACITAYNASNKEDWLERATQCFNWFLGHNDLHMPLYDSTGGCRDGLESTKVNQNQGAESTLAWLLSLLTMYRVTKESKEDSEVGSMEKSLISKR</sequence>
<dbReference type="GO" id="GO:0005975">
    <property type="term" value="P:carbohydrate metabolic process"/>
    <property type="evidence" value="ECO:0007669"/>
    <property type="project" value="InterPro"/>
</dbReference>
<evidence type="ECO:0000313" key="4">
    <source>
        <dbReference type="Proteomes" id="UP000317593"/>
    </source>
</evidence>
<feature type="domain" description="Glycosyltransferase subfamily 4-like N-terminal" evidence="2">
    <location>
        <begin position="72"/>
        <end position="178"/>
    </location>
</feature>
<reference evidence="3 4" key="1">
    <citation type="submission" date="2017-05" db="EMBL/GenBank/DDBJ databases">
        <authorList>
            <person name="Varghese N."/>
            <person name="Submissions S."/>
        </authorList>
    </citation>
    <scope>NUCLEOTIDE SEQUENCE [LARGE SCALE GENOMIC DNA]</scope>
    <source>
        <strain evidence="3 4">DSM 21194</strain>
    </source>
</reference>
<dbReference type="Pfam" id="PF13439">
    <property type="entry name" value="Glyco_transf_4"/>
    <property type="match status" value="1"/>
</dbReference>
<dbReference type="PANTHER" id="PTHR12526">
    <property type="entry name" value="GLYCOSYLTRANSFERASE"/>
    <property type="match status" value="1"/>
</dbReference>
<dbReference type="CDD" id="cd03822">
    <property type="entry name" value="GT4_mannosyltransferase-like"/>
    <property type="match status" value="1"/>
</dbReference>
<accession>A0A521BDA8</accession>
<evidence type="ECO:0000259" key="1">
    <source>
        <dbReference type="Pfam" id="PF00534"/>
    </source>
</evidence>
<dbReference type="GO" id="GO:0016757">
    <property type="term" value="F:glycosyltransferase activity"/>
    <property type="evidence" value="ECO:0007669"/>
    <property type="project" value="InterPro"/>
</dbReference>
<keyword evidence="4" id="KW-1185">Reference proteome</keyword>
<dbReference type="PANTHER" id="PTHR12526:SF572">
    <property type="entry name" value="BLL5144 PROTEIN"/>
    <property type="match status" value="1"/>
</dbReference>
<evidence type="ECO:0000259" key="2">
    <source>
        <dbReference type="Pfam" id="PF13439"/>
    </source>
</evidence>
<proteinExistence type="predicted"/>
<dbReference type="EMBL" id="FXTH01000003">
    <property type="protein sequence ID" value="SMO45088.1"/>
    <property type="molecule type" value="Genomic_DNA"/>
</dbReference>
<dbReference type="SUPFAM" id="SSF48208">
    <property type="entry name" value="Six-hairpin glycosidases"/>
    <property type="match status" value="1"/>
</dbReference>
<dbReference type="Pfam" id="PF00534">
    <property type="entry name" value="Glycos_transf_1"/>
    <property type="match status" value="1"/>
</dbReference>
<dbReference type="SUPFAM" id="SSF53756">
    <property type="entry name" value="UDP-Glycosyltransferase/glycogen phosphorylase"/>
    <property type="match status" value="1"/>
</dbReference>
<protein>
    <submittedName>
        <fullName evidence="3">Glycosyltransferase involved in cell wall bisynthesis</fullName>
    </submittedName>
</protein>
<dbReference type="Proteomes" id="UP000317593">
    <property type="component" value="Unassembled WGS sequence"/>
</dbReference>
<organism evidence="3 4">
    <name type="scientific">Fodinibius sediminis</name>
    <dbReference type="NCBI Taxonomy" id="1214077"/>
    <lineage>
        <taxon>Bacteria</taxon>
        <taxon>Pseudomonadati</taxon>
        <taxon>Balneolota</taxon>
        <taxon>Balneolia</taxon>
        <taxon>Balneolales</taxon>
        <taxon>Balneolaceae</taxon>
        <taxon>Fodinibius</taxon>
    </lineage>
</organism>
<dbReference type="Gene3D" id="3.40.50.2000">
    <property type="entry name" value="Glycogen Phosphorylase B"/>
    <property type="match status" value="2"/>
</dbReference>
<name>A0A521BDA8_9BACT</name>
<dbReference type="RefSeq" id="WP_142713249.1">
    <property type="nucleotide sequence ID" value="NZ_FXTH01000003.1"/>
</dbReference>
<dbReference type="InterPro" id="IPR001296">
    <property type="entry name" value="Glyco_trans_1"/>
</dbReference>
<dbReference type="Gene3D" id="1.50.10.20">
    <property type="match status" value="1"/>
</dbReference>
<keyword evidence="3" id="KW-0808">Transferase</keyword>
<dbReference type="OrthoDB" id="9765330at2"/>
<dbReference type="AlphaFoldDB" id="A0A521BDA8"/>
<dbReference type="InterPro" id="IPR008928">
    <property type="entry name" value="6-hairpin_glycosidase_sf"/>
</dbReference>
<feature type="domain" description="Glycosyl transferase family 1" evidence="1">
    <location>
        <begin position="197"/>
        <end position="365"/>
    </location>
</feature>
<evidence type="ECO:0000313" key="3">
    <source>
        <dbReference type="EMBL" id="SMO45088.1"/>
    </source>
</evidence>
<dbReference type="InterPro" id="IPR028098">
    <property type="entry name" value="Glyco_trans_4-like_N"/>
</dbReference>
<gene>
    <name evidence="3" type="ORF">SAMN06265218_10311</name>
</gene>